<dbReference type="SUPFAM" id="SSF51430">
    <property type="entry name" value="NAD(P)-linked oxidoreductase"/>
    <property type="match status" value="1"/>
</dbReference>
<feature type="domain" description="NADP-dependent oxidoreductase" evidence="2">
    <location>
        <begin position="11"/>
        <end position="148"/>
    </location>
</feature>
<dbReference type="Pfam" id="PF00248">
    <property type="entry name" value="Aldo_ket_red"/>
    <property type="match status" value="1"/>
</dbReference>
<dbReference type="Gene3D" id="3.20.20.100">
    <property type="entry name" value="NADP-dependent oxidoreductase domain"/>
    <property type="match status" value="1"/>
</dbReference>
<dbReference type="Proteomes" id="UP000814176">
    <property type="component" value="Unassembled WGS sequence"/>
</dbReference>
<proteinExistence type="predicted"/>
<evidence type="ECO:0000313" key="4">
    <source>
        <dbReference type="Proteomes" id="UP000814176"/>
    </source>
</evidence>
<evidence type="ECO:0000259" key="2">
    <source>
        <dbReference type="Pfam" id="PF00248"/>
    </source>
</evidence>
<dbReference type="EMBL" id="JADCUA010000004">
    <property type="protein sequence ID" value="KAH9840741.1"/>
    <property type="molecule type" value="Genomic_DNA"/>
</dbReference>
<comment type="caution">
    <text evidence="3">The sequence shown here is derived from an EMBL/GenBank/DDBJ whole genome shotgun (WGS) entry which is preliminary data.</text>
</comment>
<keyword evidence="1" id="KW-0560">Oxidoreductase</keyword>
<evidence type="ECO:0000256" key="1">
    <source>
        <dbReference type="ARBA" id="ARBA00023002"/>
    </source>
</evidence>
<name>A0ABQ8KQ44_9APHY</name>
<sequence length="159" mass="17564">LHAPADYAIQNKLTPFVSMQNQHSLIYREEEREMFPTLKMFGVGAIPWSPLGRGILARPLSAQTKRGETDAYAEPYKKWAGTSDIVNRVEEISKKKGASMAQVATAWSLAKDGVTAPIVGTTSLKNLEDIIAAVNVELTADEIKYLEEPYKPLAVHGYM</sequence>
<dbReference type="GeneID" id="72000961"/>
<feature type="non-terminal residue" evidence="3">
    <location>
        <position position="1"/>
    </location>
</feature>
<dbReference type="InterPro" id="IPR036812">
    <property type="entry name" value="NAD(P)_OxRdtase_dom_sf"/>
</dbReference>
<protein>
    <submittedName>
        <fullName evidence="3">Aldo/keto reductase</fullName>
    </submittedName>
</protein>
<dbReference type="RefSeq" id="XP_047782207.1">
    <property type="nucleotide sequence ID" value="XM_047920229.1"/>
</dbReference>
<dbReference type="PANTHER" id="PTHR43364">
    <property type="entry name" value="NADH-SPECIFIC METHYLGLYOXAL REDUCTASE-RELATED"/>
    <property type="match status" value="1"/>
</dbReference>
<reference evidence="3 4" key="1">
    <citation type="journal article" date="2021" name="Environ. Microbiol.">
        <title>Gene family expansions and transcriptome signatures uncover fungal adaptations to wood decay.</title>
        <authorList>
            <person name="Hage H."/>
            <person name="Miyauchi S."/>
            <person name="Viragh M."/>
            <person name="Drula E."/>
            <person name="Min B."/>
            <person name="Chaduli D."/>
            <person name="Navarro D."/>
            <person name="Favel A."/>
            <person name="Norest M."/>
            <person name="Lesage-Meessen L."/>
            <person name="Balint B."/>
            <person name="Merenyi Z."/>
            <person name="de Eugenio L."/>
            <person name="Morin E."/>
            <person name="Martinez A.T."/>
            <person name="Baldrian P."/>
            <person name="Stursova M."/>
            <person name="Martinez M.J."/>
            <person name="Novotny C."/>
            <person name="Magnuson J.K."/>
            <person name="Spatafora J.W."/>
            <person name="Maurice S."/>
            <person name="Pangilinan J."/>
            <person name="Andreopoulos W."/>
            <person name="LaButti K."/>
            <person name="Hundley H."/>
            <person name="Na H."/>
            <person name="Kuo A."/>
            <person name="Barry K."/>
            <person name="Lipzen A."/>
            <person name="Henrissat B."/>
            <person name="Riley R."/>
            <person name="Ahrendt S."/>
            <person name="Nagy L.G."/>
            <person name="Grigoriev I.V."/>
            <person name="Martin F."/>
            <person name="Rosso M.N."/>
        </authorList>
    </citation>
    <scope>NUCLEOTIDE SEQUENCE [LARGE SCALE GENOMIC DNA]</scope>
    <source>
        <strain evidence="3 4">CIRM-BRFM 1785</strain>
    </source>
</reference>
<organism evidence="3 4">
    <name type="scientific">Rhodofomes roseus</name>
    <dbReference type="NCBI Taxonomy" id="34475"/>
    <lineage>
        <taxon>Eukaryota</taxon>
        <taxon>Fungi</taxon>
        <taxon>Dikarya</taxon>
        <taxon>Basidiomycota</taxon>
        <taxon>Agaricomycotina</taxon>
        <taxon>Agaricomycetes</taxon>
        <taxon>Polyporales</taxon>
        <taxon>Rhodofomes</taxon>
    </lineage>
</organism>
<keyword evidence="4" id="KW-1185">Reference proteome</keyword>
<evidence type="ECO:0000313" key="3">
    <source>
        <dbReference type="EMBL" id="KAH9840741.1"/>
    </source>
</evidence>
<gene>
    <name evidence="3" type="ORF">C8Q71DRAFT_702156</name>
</gene>
<dbReference type="InterPro" id="IPR023210">
    <property type="entry name" value="NADP_OxRdtase_dom"/>
</dbReference>
<accession>A0ABQ8KQ44</accession>
<dbReference type="PANTHER" id="PTHR43364:SF4">
    <property type="entry name" value="NAD(P)-LINKED OXIDOREDUCTASE SUPERFAMILY PROTEIN"/>
    <property type="match status" value="1"/>
</dbReference>
<dbReference type="InterPro" id="IPR050523">
    <property type="entry name" value="AKR_Detox_Biosynth"/>
</dbReference>